<dbReference type="InterPro" id="IPR042788">
    <property type="entry name" value="ANKUB1"/>
</dbReference>
<dbReference type="CDD" id="cd17051">
    <property type="entry name" value="Ubl2_ANKUB1"/>
    <property type="match status" value="1"/>
</dbReference>
<dbReference type="AlphaFoldDB" id="A0AAD8D4X2"/>
<reference evidence="2" key="1">
    <citation type="submission" date="2022-02" db="EMBL/GenBank/DDBJ databases">
        <title>Atlantic sturgeon de novo genome assembly.</title>
        <authorList>
            <person name="Stock M."/>
            <person name="Klopp C."/>
            <person name="Guiguen Y."/>
            <person name="Cabau C."/>
            <person name="Parinello H."/>
            <person name="Santidrian Yebra-Pimentel E."/>
            <person name="Kuhl H."/>
            <person name="Dirks R.P."/>
            <person name="Guessner J."/>
            <person name="Wuertz S."/>
            <person name="Du K."/>
            <person name="Schartl M."/>
        </authorList>
    </citation>
    <scope>NUCLEOTIDE SEQUENCE</scope>
    <source>
        <strain evidence="2">STURGEONOMICS-FGT-2020</strain>
        <tissue evidence="2">Whole blood</tissue>
    </source>
</reference>
<dbReference type="PROSITE" id="PS50053">
    <property type="entry name" value="UBIQUITIN_2"/>
    <property type="match status" value="1"/>
</dbReference>
<protein>
    <submittedName>
        <fullName evidence="2">Protein ANKUB1-like</fullName>
    </submittedName>
</protein>
<dbReference type="InterPro" id="IPR036770">
    <property type="entry name" value="Ankyrin_rpt-contain_sf"/>
</dbReference>
<gene>
    <name evidence="2" type="primary">ANKUB1</name>
    <name evidence="2" type="ORF">AOXY_G17432</name>
</gene>
<evidence type="ECO:0000259" key="1">
    <source>
        <dbReference type="PROSITE" id="PS50053"/>
    </source>
</evidence>
<name>A0AAD8D4X2_ACIOX</name>
<keyword evidence="3" id="KW-1185">Reference proteome</keyword>
<feature type="domain" description="Ubiquitin-like" evidence="1">
    <location>
        <begin position="14"/>
        <end position="82"/>
    </location>
</feature>
<sequence>MRIFIAFEGLCDPIDISQDQTVSSVKLMIKDYFHVQLSDNKQGHRFLELSYAGATLEDDWVLADMGIMPSCTIKCILKEEDKPVLHVYNAVTRETIPIMGSIFLLTTTVSSLKSLVSLKCGLPVSMFRLSTQWGVELYSCNKLDDYKMDVGTTLRLDVWDGWSEFLRGCFLGHICTIRRKLSEEEPISKFQQRVALHLAAFFGHLELAGWLLKKGGRADEPVGVHPYRAWCRDTDHPDIRKCPVHVAAEAGQLLILKYFINNNLLCLEVPDPQGLNPLQICIKHKHKHCVLYFVTKMWSVVSYPGLSLPIGAYLKIKGWLCKARKQIAARKLLSKTATFNTRVGDIVLVDGFTPLEMTSKPKRKANKAGAAERSCALPALPQIQGQKENNLFPLCSKASQNIQSPQVQAAGRAPEKLRNRKVKSRKTMEILSGENRNRNRNVWKSRVPLPPISRDTNPRPQFIYTSPNASFILTSSLESFSEHSGRTPRENAIYCLALASAFKEKPWLQQLGMARSLARRAVLKPV</sequence>
<dbReference type="PANTHER" id="PTHR46885:SF1">
    <property type="entry name" value="PROTEIN ANKUB1"/>
    <property type="match status" value="1"/>
</dbReference>
<dbReference type="Gene3D" id="1.25.40.20">
    <property type="entry name" value="Ankyrin repeat-containing domain"/>
    <property type="match status" value="1"/>
</dbReference>
<dbReference type="Pfam" id="PF12796">
    <property type="entry name" value="Ank_2"/>
    <property type="match status" value="1"/>
</dbReference>
<dbReference type="SMART" id="SM00248">
    <property type="entry name" value="ANK"/>
    <property type="match status" value="3"/>
</dbReference>
<comment type="caution">
    <text evidence="2">The sequence shown here is derived from an EMBL/GenBank/DDBJ whole genome shotgun (WGS) entry which is preliminary data.</text>
</comment>
<dbReference type="Proteomes" id="UP001230051">
    <property type="component" value="Unassembled WGS sequence"/>
</dbReference>
<proteinExistence type="predicted"/>
<dbReference type="SUPFAM" id="SSF48403">
    <property type="entry name" value="Ankyrin repeat"/>
    <property type="match status" value="1"/>
</dbReference>
<evidence type="ECO:0000313" key="2">
    <source>
        <dbReference type="EMBL" id="KAK1162551.1"/>
    </source>
</evidence>
<evidence type="ECO:0000313" key="3">
    <source>
        <dbReference type="Proteomes" id="UP001230051"/>
    </source>
</evidence>
<dbReference type="PANTHER" id="PTHR46885">
    <property type="entry name" value="PROTEIN ANKUB1"/>
    <property type="match status" value="1"/>
</dbReference>
<dbReference type="InterPro" id="IPR000626">
    <property type="entry name" value="Ubiquitin-like_dom"/>
</dbReference>
<dbReference type="SUPFAM" id="SSF54236">
    <property type="entry name" value="Ubiquitin-like"/>
    <property type="match status" value="1"/>
</dbReference>
<dbReference type="InterPro" id="IPR029071">
    <property type="entry name" value="Ubiquitin-like_domsf"/>
</dbReference>
<organism evidence="2 3">
    <name type="scientific">Acipenser oxyrinchus oxyrinchus</name>
    <dbReference type="NCBI Taxonomy" id="40147"/>
    <lineage>
        <taxon>Eukaryota</taxon>
        <taxon>Metazoa</taxon>
        <taxon>Chordata</taxon>
        <taxon>Craniata</taxon>
        <taxon>Vertebrata</taxon>
        <taxon>Euteleostomi</taxon>
        <taxon>Actinopterygii</taxon>
        <taxon>Chondrostei</taxon>
        <taxon>Acipenseriformes</taxon>
        <taxon>Acipenseridae</taxon>
        <taxon>Acipenser</taxon>
    </lineage>
</organism>
<dbReference type="InterPro" id="IPR002110">
    <property type="entry name" value="Ankyrin_rpt"/>
</dbReference>
<dbReference type="EMBL" id="JAGXEW010000016">
    <property type="protein sequence ID" value="KAK1162551.1"/>
    <property type="molecule type" value="Genomic_DNA"/>
</dbReference>
<accession>A0AAD8D4X2</accession>
<dbReference type="Gene3D" id="3.10.20.90">
    <property type="entry name" value="Phosphatidylinositol 3-kinase Catalytic Subunit, Chain A, domain 1"/>
    <property type="match status" value="1"/>
</dbReference>
<dbReference type="CDD" id="cd17050">
    <property type="entry name" value="Ubl1_ANKUB1"/>
    <property type="match status" value="1"/>
</dbReference>